<dbReference type="EMBL" id="OMOF01000623">
    <property type="protein sequence ID" value="SPF53375.1"/>
    <property type="molecule type" value="Genomic_DNA"/>
</dbReference>
<sequence length="94" mass="10759">MMQFMTYPAEQFQVIPTETLGGVSSYVAGSNRFDMVNDLTERSTILTGSKLRRKKSVTAFLPQLRRIERSKYSCAQTNTPLKPHKQRSAALRQY</sequence>
<proteinExistence type="predicted"/>
<accession>A0A2U3LN68</accession>
<reference evidence="2" key="1">
    <citation type="submission" date="2018-02" db="EMBL/GenBank/DDBJ databases">
        <authorList>
            <person name="Hausmann B."/>
        </authorList>
    </citation>
    <scope>NUCLEOTIDE SEQUENCE [LARGE SCALE GENOMIC DNA]</scope>
    <source>
        <strain evidence="2">Peat soil MAG SbF1</strain>
    </source>
</reference>
<gene>
    <name evidence="1" type="ORF">SBF1_660016</name>
</gene>
<organism evidence="1 2">
    <name type="scientific">Candidatus Desulfosporosinus infrequens</name>
    <dbReference type="NCBI Taxonomy" id="2043169"/>
    <lineage>
        <taxon>Bacteria</taxon>
        <taxon>Bacillati</taxon>
        <taxon>Bacillota</taxon>
        <taxon>Clostridia</taxon>
        <taxon>Eubacteriales</taxon>
        <taxon>Desulfitobacteriaceae</taxon>
        <taxon>Desulfosporosinus</taxon>
    </lineage>
</organism>
<name>A0A2U3LN68_9FIRM</name>
<dbReference type="Proteomes" id="UP000238916">
    <property type="component" value="Unassembled WGS sequence"/>
</dbReference>
<dbReference type="AlphaFoldDB" id="A0A2U3LN68"/>
<protein>
    <submittedName>
        <fullName evidence="1">Uncharacterized protein</fullName>
    </submittedName>
</protein>
<evidence type="ECO:0000313" key="2">
    <source>
        <dbReference type="Proteomes" id="UP000238916"/>
    </source>
</evidence>
<evidence type="ECO:0000313" key="1">
    <source>
        <dbReference type="EMBL" id="SPF53375.1"/>
    </source>
</evidence>